<dbReference type="EMBL" id="KN822029">
    <property type="protein sequence ID" value="KIM64342.1"/>
    <property type="molecule type" value="Genomic_DNA"/>
</dbReference>
<dbReference type="HOGENOM" id="CLU_2723670_0_0_1"/>
<sequence length="72" mass="8087">MGTPDTWFRPLPGRLTTVGKRATLRIQDLLWDLHYTKRARDDLGLRGVKGTTGTRQLPGCVRGKPRKSRTVG</sequence>
<dbReference type="STRING" id="1036808.A0A0C3AHE1"/>
<dbReference type="Gene3D" id="1.10.275.60">
    <property type="match status" value="1"/>
</dbReference>
<feature type="compositionally biased region" description="Basic residues" evidence="1">
    <location>
        <begin position="63"/>
        <end position="72"/>
    </location>
</feature>
<dbReference type="AlphaFoldDB" id="A0A0C3AHE1"/>
<dbReference type="Proteomes" id="UP000053989">
    <property type="component" value="Unassembled WGS sequence"/>
</dbReference>
<evidence type="ECO:0000313" key="3">
    <source>
        <dbReference type="Proteomes" id="UP000053989"/>
    </source>
</evidence>
<dbReference type="OrthoDB" id="406045at2759"/>
<protein>
    <submittedName>
        <fullName evidence="2">Uncharacterized protein</fullName>
    </submittedName>
</protein>
<evidence type="ECO:0000256" key="1">
    <source>
        <dbReference type="SAM" id="MobiDB-lite"/>
    </source>
</evidence>
<name>A0A0C3AHE1_9AGAM</name>
<feature type="region of interest" description="Disordered" evidence="1">
    <location>
        <begin position="45"/>
        <end position="72"/>
    </location>
</feature>
<reference evidence="3" key="2">
    <citation type="submission" date="2015-01" db="EMBL/GenBank/DDBJ databases">
        <title>Evolutionary Origins and Diversification of the Mycorrhizal Mutualists.</title>
        <authorList>
            <consortium name="DOE Joint Genome Institute"/>
            <consortium name="Mycorrhizal Genomics Consortium"/>
            <person name="Kohler A."/>
            <person name="Kuo A."/>
            <person name="Nagy L.G."/>
            <person name="Floudas D."/>
            <person name="Copeland A."/>
            <person name="Barry K.W."/>
            <person name="Cichocki N."/>
            <person name="Veneault-Fourrey C."/>
            <person name="LaButti K."/>
            <person name="Lindquist E.A."/>
            <person name="Lipzen A."/>
            <person name="Lundell T."/>
            <person name="Morin E."/>
            <person name="Murat C."/>
            <person name="Riley R."/>
            <person name="Ohm R."/>
            <person name="Sun H."/>
            <person name="Tunlid A."/>
            <person name="Henrissat B."/>
            <person name="Grigoriev I.V."/>
            <person name="Hibbett D.S."/>
            <person name="Martin F."/>
        </authorList>
    </citation>
    <scope>NUCLEOTIDE SEQUENCE [LARGE SCALE GENOMIC DNA]</scope>
    <source>
        <strain evidence="3">Foug A</strain>
    </source>
</reference>
<evidence type="ECO:0000313" key="2">
    <source>
        <dbReference type="EMBL" id="KIM64342.1"/>
    </source>
</evidence>
<accession>A0A0C3AHE1</accession>
<gene>
    <name evidence="2" type="ORF">SCLCIDRAFT_1213451</name>
</gene>
<dbReference type="Gene3D" id="1.20.200.10">
    <property type="entry name" value="Fumarase/aspartase (Central domain)"/>
    <property type="match status" value="1"/>
</dbReference>
<reference evidence="2 3" key="1">
    <citation type="submission" date="2014-04" db="EMBL/GenBank/DDBJ databases">
        <authorList>
            <consortium name="DOE Joint Genome Institute"/>
            <person name="Kuo A."/>
            <person name="Kohler A."/>
            <person name="Nagy L.G."/>
            <person name="Floudas D."/>
            <person name="Copeland A."/>
            <person name="Barry K.W."/>
            <person name="Cichocki N."/>
            <person name="Veneault-Fourrey C."/>
            <person name="LaButti K."/>
            <person name="Lindquist E.A."/>
            <person name="Lipzen A."/>
            <person name="Lundell T."/>
            <person name="Morin E."/>
            <person name="Murat C."/>
            <person name="Sun H."/>
            <person name="Tunlid A."/>
            <person name="Henrissat B."/>
            <person name="Grigoriev I.V."/>
            <person name="Hibbett D.S."/>
            <person name="Martin F."/>
            <person name="Nordberg H.P."/>
            <person name="Cantor M.N."/>
            <person name="Hua S.X."/>
        </authorList>
    </citation>
    <scope>NUCLEOTIDE SEQUENCE [LARGE SCALE GENOMIC DNA]</scope>
    <source>
        <strain evidence="2 3">Foug A</strain>
    </source>
</reference>
<organism evidence="2 3">
    <name type="scientific">Scleroderma citrinum Foug A</name>
    <dbReference type="NCBI Taxonomy" id="1036808"/>
    <lineage>
        <taxon>Eukaryota</taxon>
        <taxon>Fungi</taxon>
        <taxon>Dikarya</taxon>
        <taxon>Basidiomycota</taxon>
        <taxon>Agaricomycotina</taxon>
        <taxon>Agaricomycetes</taxon>
        <taxon>Agaricomycetidae</taxon>
        <taxon>Boletales</taxon>
        <taxon>Sclerodermatineae</taxon>
        <taxon>Sclerodermataceae</taxon>
        <taxon>Scleroderma</taxon>
    </lineage>
</organism>
<dbReference type="InParanoid" id="A0A0C3AHE1"/>
<proteinExistence type="predicted"/>
<keyword evidence="3" id="KW-1185">Reference proteome</keyword>